<keyword evidence="1" id="KW-0812">Transmembrane</keyword>
<dbReference type="Pfam" id="PF18895">
    <property type="entry name" value="T4SS_pilin"/>
    <property type="match status" value="1"/>
</dbReference>
<accession>A0A1F5NK61</accession>
<feature type="transmembrane region" description="Helical" evidence="1">
    <location>
        <begin position="33"/>
        <end position="56"/>
    </location>
</feature>
<comment type="caution">
    <text evidence="3">The sequence shown here is derived from an EMBL/GenBank/DDBJ whole genome shotgun (WGS) entry which is preliminary data.</text>
</comment>
<reference evidence="3 4" key="1">
    <citation type="journal article" date="2016" name="Nat. Commun.">
        <title>Thousands of microbial genomes shed light on interconnected biogeochemical processes in an aquifer system.</title>
        <authorList>
            <person name="Anantharaman K."/>
            <person name="Brown C.T."/>
            <person name="Hug L.A."/>
            <person name="Sharon I."/>
            <person name="Castelle C.J."/>
            <person name="Probst A.J."/>
            <person name="Thomas B.C."/>
            <person name="Singh A."/>
            <person name="Wilkins M.J."/>
            <person name="Karaoz U."/>
            <person name="Brodie E.L."/>
            <person name="Williams K.H."/>
            <person name="Hubbard S.S."/>
            <person name="Banfield J.F."/>
        </authorList>
    </citation>
    <scope>NUCLEOTIDE SEQUENCE [LARGE SCALE GENOMIC DNA]</scope>
</reference>
<evidence type="ECO:0000313" key="4">
    <source>
        <dbReference type="Proteomes" id="UP000176578"/>
    </source>
</evidence>
<keyword evidence="1" id="KW-1133">Transmembrane helix</keyword>
<evidence type="ECO:0008006" key="5">
    <source>
        <dbReference type="Google" id="ProtNLM"/>
    </source>
</evidence>
<evidence type="ECO:0000256" key="2">
    <source>
        <dbReference type="SAM" id="SignalP"/>
    </source>
</evidence>
<name>A0A1F5NK61_9BACT</name>
<feature type="signal peptide" evidence="2">
    <location>
        <begin position="1"/>
        <end position="23"/>
    </location>
</feature>
<dbReference type="Proteomes" id="UP000176578">
    <property type="component" value="Unassembled WGS sequence"/>
</dbReference>
<feature type="chain" id="PRO_5009520144" description="Conjugal transfer protein TrbC" evidence="2">
    <location>
        <begin position="24"/>
        <end position="110"/>
    </location>
</feature>
<feature type="transmembrane region" description="Helical" evidence="1">
    <location>
        <begin position="77"/>
        <end position="98"/>
    </location>
</feature>
<dbReference type="InterPro" id="IPR043993">
    <property type="entry name" value="T4SS_pilin"/>
</dbReference>
<gene>
    <name evidence="3" type="ORF">A3J19_01115</name>
</gene>
<sequence>MKKALLINLLLLTALLNASPAFAQSADISKVQSFIQNIIQIFVTLAGLVATAFLVWGGFRYITSSGNPEALDGAKKTVMYSAIGLAIVLGAFVLSNIVTQIATSAFGGAQ</sequence>
<keyword evidence="2" id="KW-0732">Signal</keyword>
<protein>
    <recommendedName>
        <fullName evidence="5">Conjugal transfer protein TrbC</fullName>
    </recommendedName>
</protein>
<organism evidence="3 4">
    <name type="scientific">Candidatus Daviesbacteria bacterium RIFCSPLOWO2_02_FULL_41_8</name>
    <dbReference type="NCBI Taxonomy" id="1797798"/>
    <lineage>
        <taxon>Bacteria</taxon>
        <taxon>Candidatus Daviesiibacteriota</taxon>
    </lineage>
</organism>
<proteinExistence type="predicted"/>
<dbReference type="NCBIfam" id="NF045849">
    <property type="entry name" value="ICE_MMCAP2_0565"/>
    <property type="match status" value="1"/>
</dbReference>
<dbReference type="EMBL" id="MFDZ01000029">
    <property type="protein sequence ID" value="OGE78059.1"/>
    <property type="molecule type" value="Genomic_DNA"/>
</dbReference>
<dbReference type="AlphaFoldDB" id="A0A1F5NK61"/>
<evidence type="ECO:0000313" key="3">
    <source>
        <dbReference type="EMBL" id="OGE78059.1"/>
    </source>
</evidence>
<evidence type="ECO:0000256" key="1">
    <source>
        <dbReference type="SAM" id="Phobius"/>
    </source>
</evidence>
<keyword evidence="1" id="KW-0472">Membrane</keyword>